<dbReference type="InterPro" id="IPR011989">
    <property type="entry name" value="ARM-like"/>
</dbReference>
<dbReference type="Gene3D" id="1.25.10.10">
    <property type="entry name" value="Leucine-rich Repeat Variant"/>
    <property type="match status" value="1"/>
</dbReference>
<comment type="catalytic activity">
    <reaction evidence="1">
        <text>S-ubiquitinyl-[E2 ubiquitin-conjugating enzyme]-L-cysteine + [acceptor protein]-L-lysine = [E2 ubiquitin-conjugating enzyme]-L-cysteine + N(6)-ubiquitinyl-[acceptor protein]-L-lysine.</text>
        <dbReference type="EC" id="2.3.2.27"/>
    </reaction>
</comment>
<dbReference type="SUPFAM" id="SSF50978">
    <property type="entry name" value="WD40 repeat-like"/>
    <property type="match status" value="1"/>
</dbReference>
<evidence type="ECO:0000256" key="3">
    <source>
        <dbReference type="ARBA" id="ARBA00012483"/>
    </source>
</evidence>
<keyword evidence="4" id="KW-0808">Transferase</keyword>
<evidence type="ECO:0000313" key="9">
    <source>
        <dbReference type="Proteomes" id="UP001161247"/>
    </source>
</evidence>
<feature type="domain" description="U-box" evidence="7">
    <location>
        <begin position="510"/>
        <end position="585"/>
    </location>
</feature>
<feature type="repeat" description="WD" evidence="5">
    <location>
        <begin position="1239"/>
        <end position="1273"/>
    </location>
</feature>
<accession>A0AAV1EB53</accession>
<evidence type="ECO:0000313" key="8">
    <source>
        <dbReference type="EMBL" id="CAI9116943.1"/>
    </source>
</evidence>
<dbReference type="PROSITE" id="PS51698">
    <property type="entry name" value="U_BOX"/>
    <property type="match status" value="1"/>
</dbReference>
<evidence type="ECO:0000256" key="4">
    <source>
        <dbReference type="ARBA" id="ARBA00022679"/>
    </source>
</evidence>
<dbReference type="PANTHER" id="PTHR47446">
    <property type="entry name" value="RING-TYPE E3 UBIQUITIN TRANSFERASE"/>
    <property type="match status" value="1"/>
</dbReference>
<feature type="compositionally biased region" description="Basic and acidic residues" evidence="6">
    <location>
        <begin position="608"/>
        <end position="618"/>
    </location>
</feature>
<feature type="region of interest" description="Disordered" evidence="6">
    <location>
        <begin position="586"/>
        <end position="620"/>
    </location>
</feature>
<feature type="compositionally biased region" description="Polar residues" evidence="6">
    <location>
        <begin position="313"/>
        <end position="322"/>
    </location>
</feature>
<feature type="compositionally biased region" description="Polar residues" evidence="6">
    <location>
        <begin position="443"/>
        <end position="457"/>
    </location>
</feature>
<evidence type="ECO:0000256" key="1">
    <source>
        <dbReference type="ARBA" id="ARBA00000900"/>
    </source>
</evidence>
<dbReference type="InterPro" id="IPR052858">
    <property type="entry name" value="E3_ubiquitin-ligase_LIN"/>
</dbReference>
<dbReference type="InterPro" id="IPR001680">
    <property type="entry name" value="WD40_rpt"/>
</dbReference>
<comment type="pathway">
    <text evidence="2">Protein modification; protein ubiquitination.</text>
</comment>
<dbReference type="Pfam" id="PF23654">
    <property type="entry name" value="ARM_LIN_2nd"/>
    <property type="match status" value="1"/>
</dbReference>
<keyword evidence="5" id="KW-0853">WD repeat</keyword>
<keyword evidence="9" id="KW-1185">Reference proteome</keyword>
<evidence type="ECO:0000256" key="6">
    <source>
        <dbReference type="SAM" id="MobiDB-lite"/>
    </source>
</evidence>
<sequence length="1483" mass="165414">MAGNYRFELDQEDIVRSLITTVGSFIQDRLINKEERNLQKEHCAERLAAEDGGPDKDTEVRYSDQAVLANLDWGIEALEEAISTSNLETKMARLDYAEKMLQVCAMLNTSEKTAGVPNFYLSAWAHLNLSYLWKLRNNAQNAVLHILDMFAIDPFFSRIDFAPELWKSLFLPHMSSIVGWYSEGRHRIVMDVIPDSNDLSFTVDFDQYFNESLIMSVRPDQAEKMQELENLYRESLDENTRLYAKYYQDCINYDSATTKKAIPMLPIAEPPMTPLHEVSRKIPDYVKFGPILPKTAGFSPVLKGQDDTREASRSNLAASCSENSDDFPVWDATQGIPEEEEEEEEGYDNYEPKPLMASKHIRNVKAASSYSSIGSNKDAEDSPRMYKTGVRSQSRTPVDSPRKKESSPRMTAKNVSRQEKTTSLLRLASTRTKDAIVPIHASLSDSPSSFRDGNINSADFDDDLEEQQSFGRFSRRDSPPMEKSFSNESDDGNHSCISLPLSEKQTPGSRPPKDFVCPITGQIFNDPVTLETGQTYERRAIQEWIDRGNVTCPITRQPLSATELPKTNYVLKRLITSWKEQHPGLDQELSYAETPRSNSSISSHQSRRRMENDTESLPRRSIRRVASVSTSPTSVLSEAAVETVINAMRPHISCLCDSENLQECEAAVLTITRIWIDSKVESGIHAYMSSQTIVNGFIEILSASLNREVLRATIYILSQLICSEYDSVGDILNSMDSEFFDCLATLLKNGLAEAAILIYLLRPSFSQLFSQNLIPSLIQLISIKSEDRNRTDFQFVIAAKDAALVLLEQIITGGDERTILTSTMEIVSSGSTPAFLKCLDRVDGRQSCVLILLCCIRADHECKNLVATRIELSPVLEMFHAGNDSIRGTCIEFIYELVQLNRRILCNQILQKIKDEGTFSTMHTLLVYLQMAPMEQKPATASLLLQLDLLVEPRKMSIYREEAIEVLIEALRRKEFPASQVAALDVISSLPGHISKSGKSSIEAWLLKLAGFDQPYNTLVKGEKITTSESVFIESESVEDERKAVRAWERRMAFVICNHEKGSIFKALEECLNNSNSLEIAKSCLVVGTWLVHMLFKFPDTGTRDVARKCLLDQFINVLQSSKSLEEKILATLALRGFINDPGALNDMGPHAKNLYKTLRKLKCNAVLVDDLLKALINLPSIDAAELWCYVDGPELNASVNGEVLSMLHVRGRLISSHSDGTINVWDTGRKNPRLIQEVRQHTKAVTCLCLSPSGTKMFSGSLDKTIRIWAIKQEEIHCVQIHDVKEPVLGLSANSSFACFFSQTTGVKVYSWSGAPKHVNFNKNVKCVSLLGDKLYCGCTNYSLQEVDIGTLSSTVFYAGTRKLLGKQTIYSVEINGGLLIAGGSSVDGIAGKVFTVPSKSAVGTLSTTFDIQNITSNNDFIFTASKCGIIEVWLKGRVTKIGCIRMPGGNTTKLLSVASDIDGQMLFAGSSEGKIQVWLLN</sequence>
<dbReference type="GO" id="GO:0016567">
    <property type="term" value="P:protein ubiquitination"/>
    <property type="evidence" value="ECO:0007669"/>
    <property type="project" value="InterPro"/>
</dbReference>
<dbReference type="Pfam" id="PF23568">
    <property type="entry name" value="ARM_LIN"/>
    <property type="match status" value="1"/>
</dbReference>
<dbReference type="Proteomes" id="UP001161247">
    <property type="component" value="Chromosome 8"/>
</dbReference>
<dbReference type="EMBL" id="OX459125">
    <property type="protein sequence ID" value="CAI9116943.1"/>
    <property type="molecule type" value="Genomic_DNA"/>
</dbReference>
<proteinExistence type="predicted"/>
<dbReference type="SUPFAM" id="SSF48371">
    <property type="entry name" value="ARM repeat"/>
    <property type="match status" value="1"/>
</dbReference>
<dbReference type="InterPro" id="IPR016024">
    <property type="entry name" value="ARM-type_fold"/>
</dbReference>
<evidence type="ECO:0000256" key="2">
    <source>
        <dbReference type="ARBA" id="ARBA00004906"/>
    </source>
</evidence>
<dbReference type="PROSITE" id="PS50294">
    <property type="entry name" value="WD_REPEATS_REGION"/>
    <property type="match status" value="2"/>
</dbReference>
<name>A0AAV1EB53_OLDCO</name>
<dbReference type="InterPro" id="IPR003613">
    <property type="entry name" value="Ubox_domain"/>
</dbReference>
<dbReference type="SMART" id="SM00504">
    <property type="entry name" value="Ubox"/>
    <property type="match status" value="1"/>
</dbReference>
<evidence type="ECO:0000259" key="7">
    <source>
        <dbReference type="PROSITE" id="PS51698"/>
    </source>
</evidence>
<feature type="region of interest" description="Disordered" evidence="6">
    <location>
        <begin position="299"/>
        <end position="331"/>
    </location>
</feature>
<dbReference type="Gene3D" id="3.30.40.10">
    <property type="entry name" value="Zinc/RING finger domain, C3HC4 (zinc finger)"/>
    <property type="match status" value="1"/>
</dbReference>
<dbReference type="InterPro" id="IPR055566">
    <property type="entry name" value="ARM_LIN"/>
</dbReference>
<dbReference type="InterPro" id="IPR045210">
    <property type="entry name" value="RING-Ubox_PUB"/>
</dbReference>
<dbReference type="InterPro" id="IPR013083">
    <property type="entry name" value="Znf_RING/FYVE/PHD"/>
</dbReference>
<dbReference type="Pfam" id="PF00400">
    <property type="entry name" value="WD40"/>
    <property type="match status" value="2"/>
</dbReference>
<dbReference type="InterPro" id="IPR056514">
    <property type="entry name" value="ARM_LIN_2nd"/>
</dbReference>
<organism evidence="8 9">
    <name type="scientific">Oldenlandia corymbosa var. corymbosa</name>
    <dbReference type="NCBI Taxonomy" id="529605"/>
    <lineage>
        <taxon>Eukaryota</taxon>
        <taxon>Viridiplantae</taxon>
        <taxon>Streptophyta</taxon>
        <taxon>Embryophyta</taxon>
        <taxon>Tracheophyta</taxon>
        <taxon>Spermatophyta</taxon>
        <taxon>Magnoliopsida</taxon>
        <taxon>eudicotyledons</taxon>
        <taxon>Gunneridae</taxon>
        <taxon>Pentapetalae</taxon>
        <taxon>asterids</taxon>
        <taxon>lamiids</taxon>
        <taxon>Gentianales</taxon>
        <taxon>Rubiaceae</taxon>
        <taxon>Rubioideae</taxon>
        <taxon>Spermacoceae</taxon>
        <taxon>Hedyotis-Oldenlandia complex</taxon>
        <taxon>Oldenlandia</taxon>
    </lineage>
</organism>
<dbReference type="Pfam" id="PF04564">
    <property type="entry name" value="U-box"/>
    <property type="match status" value="1"/>
</dbReference>
<dbReference type="PANTHER" id="PTHR47446:SF3">
    <property type="entry name" value="RING-TYPE E3 UBIQUITIN TRANSFERASE"/>
    <property type="match status" value="1"/>
</dbReference>
<dbReference type="CDD" id="cd16664">
    <property type="entry name" value="RING-Ubox_PUB"/>
    <property type="match status" value="1"/>
</dbReference>
<dbReference type="InterPro" id="IPR056512">
    <property type="entry name" value="LIN_N"/>
</dbReference>
<feature type="region of interest" description="Disordered" evidence="6">
    <location>
        <begin position="439"/>
        <end position="513"/>
    </location>
</feature>
<evidence type="ECO:0000256" key="5">
    <source>
        <dbReference type="PROSITE-ProRule" id="PRU00221"/>
    </source>
</evidence>
<feature type="repeat" description="WD" evidence="5">
    <location>
        <begin position="1449"/>
        <end position="1483"/>
    </location>
</feature>
<dbReference type="SMART" id="SM00320">
    <property type="entry name" value="WD40"/>
    <property type="match status" value="4"/>
</dbReference>
<reference evidence="8" key="1">
    <citation type="submission" date="2023-03" db="EMBL/GenBank/DDBJ databases">
        <authorList>
            <person name="Julca I."/>
        </authorList>
    </citation>
    <scope>NUCLEOTIDE SEQUENCE</scope>
</reference>
<feature type="region of interest" description="Disordered" evidence="6">
    <location>
        <begin position="367"/>
        <end position="423"/>
    </location>
</feature>
<dbReference type="InterPro" id="IPR036322">
    <property type="entry name" value="WD40_repeat_dom_sf"/>
</dbReference>
<dbReference type="Pfam" id="PF23628">
    <property type="entry name" value="ARM_LIN_C"/>
    <property type="match status" value="1"/>
</dbReference>
<dbReference type="GO" id="GO:0061630">
    <property type="term" value="F:ubiquitin protein ligase activity"/>
    <property type="evidence" value="ECO:0007669"/>
    <property type="project" value="UniProtKB-EC"/>
</dbReference>
<dbReference type="PROSITE" id="PS50082">
    <property type="entry name" value="WD_REPEATS_2"/>
    <property type="match status" value="2"/>
</dbReference>
<dbReference type="EC" id="2.3.2.27" evidence="3"/>
<dbReference type="SUPFAM" id="SSF57850">
    <property type="entry name" value="RING/U-box"/>
    <property type="match status" value="1"/>
</dbReference>
<dbReference type="Gene3D" id="2.130.10.10">
    <property type="entry name" value="YVTN repeat-like/Quinoprotein amine dehydrogenase"/>
    <property type="match status" value="2"/>
</dbReference>
<protein>
    <recommendedName>
        <fullName evidence="3">RING-type E3 ubiquitin transferase</fullName>
        <ecNumber evidence="3">2.3.2.27</ecNumber>
    </recommendedName>
</protein>
<dbReference type="InterPro" id="IPR015943">
    <property type="entry name" value="WD40/YVTN_repeat-like_dom_sf"/>
</dbReference>
<gene>
    <name evidence="8" type="ORF">OLC1_LOCUS23101</name>
</gene>